<feature type="region of interest" description="Disordered" evidence="2">
    <location>
        <begin position="145"/>
        <end position="170"/>
    </location>
</feature>
<keyword evidence="5" id="KW-1185">Reference proteome</keyword>
<protein>
    <submittedName>
        <fullName evidence="4">Uncharacterized protein</fullName>
    </submittedName>
</protein>
<keyword evidence="1" id="KW-0175">Coiled coil</keyword>
<accession>A0ABU5G4C7</accession>
<evidence type="ECO:0000256" key="3">
    <source>
        <dbReference type="SAM" id="Phobius"/>
    </source>
</evidence>
<comment type="caution">
    <text evidence="4">The sequence shown here is derived from an EMBL/GenBank/DDBJ whole genome shotgun (WGS) entry which is preliminary data.</text>
</comment>
<keyword evidence="3" id="KW-1133">Transmembrane helix</keyword>
<dbReference type="Proteomes" id="UP001275049">
    <property type="component" value="Unassembled WGS sequence"/>
</dbReference>
<feature type="coiled-coil region" evidence="1">
    <location>
        <begin position="49"/>
        <end position="125"/>
    </location>
</feature>
<keyword evidence="3" id="KW-0472">Membrane</keyword>
<sequence>MLEQVGIDAGIIVALIGALGVLVTQWVKRRADKDSARLEEKTRAQSHEIEAQKTSLDRYRAEMDAIQSTYIGFKEAVEALQITVSSQAQRIQILDDRQVKTENRLADTQQQLEGEQEARKKQAELLASTRIDRDGLLAYAEELRTHITARKPPPPPPYPHTHKKLNPPPI</sequence>
<dbReference type="EMBL" id="JAWNGA010000001">
    <property type="protein sequence ID" value="MDY5132232.1"/>
    <property type="molecule type" value="Genomic_DNA"/>
</dbReference>
<dbReference type="RefSeq" id="WP_320754789.1">
    <property type="nucleotide sequence ID" value="NZ_JAWNGA010000001.1"/>
</dbReference>
<gene>
    <name evidence="4" type="ORF">R6G86_00550</name>
</gene>
<organism evidence="4 5">
    <name type="scientific">Actinotignum urinale</name>
    <dbReference type="NCBI Taxonomy" id="190146"/>
    <lineage>
        <taxon>Bacteria</taxon>
        <taxon>Bacillati</taxon>
        <taxon>Actinomycetota</taxon>
        <taxon>Actinomycetes</taxon>
        <taxon>Actinomycetales</taxon>
        <taxon>Actinomycetaceae</taxon>
        <taxon>Actinotignum</taxon>
    </lineage>
</organism>
<reference evidence="4 5" key="1">
    <citation type="submission" date="2023-10" db="EMBL/GenBank/DDBJ databases">
        <title>Whole Genome based description of the genera Actinobaculum and Actinotignum reveals a complex phylogenetic relationship within the species included in the genus Actinotignum.</title>
        <authorList>
            <person name="Jensen C.S."/>
            <person name="Dargis R."/>
            <person name="Kemp M."/>
            <person name="Christensen J.J."/>
        </authorList>
    </citation>
    <scope>NUCLEOTIDE SEQUENCE [LARGE SCALE GENOMIC DNA]</scope>
    <source>
        <strain evidence="4 5">SLA_B974</strain>
    </source>
</reference>
<keyword evidence="3" id="KW-0812">Transmembrane</keyword>
<evidence type="ECO:0000313" key="4">
    <source>
        <dbReference type="EMBL" id="MDY5132232.1"/>
    </source>
</evidence>
<proteinExistence type="predicted"/>
<evidence type="ECO:0000313" key="5">
    <source>
        <dbReference type="Proteomes" id="UP001275049"/>
    </source>
</evidence>
<feature type="compositionally biased region" description="Basic residues" evidence="2">
    <location>
        <begin position="160"/>
        <end position="170"/>
    </location>
</feature>
<feature type="transmembrane region" description="Helical" evidence="3">
    <location>
        <begin position="6"/>
        <end position="27"/>
    </location>
</feature>
<evidence type="ECO:0000256" key="1">
    <source>
        <dbReference type="SAM" id="Coils"/>
    </source>
</evidence>
<name>A0ABU5G4C7_9ACTO</name>
<evidence type="ECO:0000256" key="2">
    <source>
        <dbReference type="SAM" id="MobiDB-lite"/>
    </source>
</evidence>